<dbReference type="PROSITE" id="PS51257">
    <property type="entry name" value="PROKAR_LIPOPROTEIN"/>
    <property type="match status" value="1"/>
</dbReference>
<evidence type="ECO:0008006" key="3">
    <source>
        <dbReference type="Google" id="ProtNLM"/>
    </source>
</evidence>
<keyword evidence="2" id="KW-1185">Reference proteome</keyword>
<reference evidence="1 2" key="1">
    <citation type="submission" date="2018-07" db="EMBL/GenBank/DDBJ databases">
        <title>Genomic Encyclopedia of Type Strains, Phase IV (KMG-IV): sequencing the most valuable type-strain genomes for metagenomic binning, comparative biology and taxonomic classification.</title>
        <authorList>
            <person name="Goeker M."/>
        </authorList>
    </citation>
    <scope>NUCLEOTIDE SEQUENCE [LARGE SCALE GENOMIC DNA]</scope>
    <source>
        <strain evidence="1 2">DSM 4134</strain>
    </source>
</reference>
<sequence length="442" mass="47292">MKTITKMQKNMLNKLNPLKSAIAALSVGLLLGCESEQPAPPDPSAVSFDESSVIIAENSAAQSITLNLDIPATQTIAITLEVTSENAVYGEHYTSTPDASAGSVTLEVLEGEQTATFSIAPVDNEAIDDDKLIVIKPTALGEISLSGAAGISVFIENDEVSTLLLAEDFDNFKVVDNNLNNAFIMDSWIQVNGNGQAFTEASADQTISGFVGNGVGGSLTFDNSTDSETGTTFLNVTRRFLESDVTTSLDDQTYKPNTYYCAFNFTLNELEAATGVRRYLSLGKVIYDGDNTQSEASSVASEWGAKMAIKGVVENDVQKYYFGLHKRIGVGGIWGDLVVPEGAKARELGATYLVVLKVVQTDNEEADQGVEPTAEQSNSEAYLYVFEEGEDFTTEPATPYAVDTAGGDVNINAVILLGDQNKHAAAFDGIRVANDWRSLFAQ</sequence>
<dbReference type="EMBL" id="QREG01000002">
    <property type="protein sequence ID" value="REE02231.1"/>
    <property type="molecule type" value="Genomic_DNA"/>
</dbReference>
<name>A0A3D9L798_MARFU</name>
<dbReference type="Proteomes" id="UP000256779">
    <property type="component" value="Unassembled WGS sequence"/>
</dbReference>
<dbReference type="SUPFAM" id="SSF141072">
    <property type="entry name" value="CalX-like"/>
    <property type="match status" value="1"/>
</dbReference>
<dbReference type="Gene3D" id="2.60.40.2030">
    <property type="match status" value="1"/>
</dbReference>
<dbReference type="AlphaFoldDB" id="A0A3D9L798"/>
<proteinExistence type="predicted"/>
<evidence type="ECO:0000313" key="1">
    <source>
        <dbReference type="EMBL" id="REE02231.1"/>
    </source>
</evidence>
<gene>
    <name evidence="1" type="ORF">C7460_102256</name>
</gene>
<organism evidence="1 2">
    <name type="scientific">Marinoscillum furvescens DSM 4134</name>
    <dbReference type="NCBI Taxonomy" id="1122208"/>
    <lineage>
        <taxon>Bacteria</taxon>
        <taxon>Pseudomonadati</taxon>
        <taxon>Bacteroidota</taxon>
        <taxon>Cytophagia</taxon>
        <taxon>Cytophagales</taxon>
        <taxon>Reichenbachiellaceae</taxon>
        <taxon>Marinoscillum</taxon>
    </lineage>
</organism>
<comment type="caution">
    <text evidence="1">The sequence shown here is derived from an EMBL/GenBank/DDBJ whole genome shotgun (WGS) entry which is preliminary data.</text>
</comment>
<protein>
    <recommendedName>
        <fullName evidence="3">Calx-beta domain-containing protein</fullName>
    </recommendedName>
</protein>
<dbReference type="InterPro" id="IPR038081">
    <property type="entry name" value="CalX-like_sf"/>
</dbReference>
<evidence type="ECO:0000313" key="2">
    <source>
        <dbReference type="Proteomes" id="UP000256779"/>
    </source>
</evidence>
<accession>A0A3D9L798</accession>